<evidence type="ECO:0000313" key="2">
    <source>
        <dbReference type="Proteomes" id="UP001157502"/>
    </source>
</evidence>
<sequence>MAKSGQRNWSNGSIWTEELAKSGLRKMAKSGQRNWTRAGQWLHLDRGMEPDNGSIWTEELDSSLTMANLDREGIWTRAGQWLHLDRGTGHEPDNG</sequence>
<dbReference type="Proteomes" id="UP001157502">
    <property type="component" value="Chromosome 6"/>
</dbReference>
<reference evidence="1" key="1">
    <citation type="submission" date="2021-05" db="EMBL/GenBank/DDBJ databases">
        <authorList>
            <person name="Pan Q."/>
            <person name="Jouanno E."/>
            <person name="Zahm M."/>
            <person name="Klopp C."/>
            <person name="Cabau C."/>
            <person name="Louis A."/>
            <person name="Berthelot C."/>
            <person name="Parey E."/>
            <person name="Roest Crollius H."/>
            <person name="Montfort J."/>
            <person name="Robinson-Rechavi M."/>
            <person name="Bouchez O."/>
            <person name="Lampietro C."/>
            <person name="Lopez Roques C."/>
            <person name="Donnadieu C."/>
            <person name="Postlethwait J."/>
            <person name="Bobe J."/>
            <person name="Dillon D."/>
            <person name="Chandos A."/>
            <person name="von Hippel F."/>
            <person name="Guiguen Y."/>
        </authorList>
    </citation>
    <scope>NUCLEOTIDE SEQUENCE</scope>
    <source>
        <strain evidence="1">YG-Jan2019</strain>
    </source>
</reference>
<name>A0ACC2H2E6_DALPE</name>
<protein>
    <submittedName>
        <fullName evidence="1">Uncharacterized protein</fullName>
    </submittedName>
</protein>
<accession>A0ACC2H2E6</accession>
<keyword evidence="2" id="KW-1185">Reference proteome</keyword>
<comment type="caution">
    <text evidence="1">The sequence shown here is derived from an EMBL/GenBank/DDBJ whole genome shotgun (WGS) entry which is preliminary data.</text>
</comment>
<proteinExistence type="predicted"/>
<organism evidence="1 2">
    <name type="scientific">Dallia pectoralis</name>
    <name type="common">Alaska blackfish</name>
    <dbReference type="NCBI Taxonomy" id="75939"/>
    <lineage>
        <taxon>Eukaryota</taxon>
        <taxon>Metazoa</taxon>
        <taxon>Chordata</taxon>
        <taxon>Craniata</taxon>
        <taxon>Vertebrata</taxon>
        <taxon>Euteleostomi</taxon>
        <taxon>Actinopterygii</taxon>
        <taxon>Neopterygii</taxon>
        <taxon>Teleostei</taxon>
        <taxon>Protacanthopterygii</taxon>
        <taxon>Esociformes</taxon>
        <taxon>Umbridae</taxon>
        <taxon>Dallia</taxon>
    </lineage>
</organism>
<evidence type="ECO:0000313" key="1">
    <source>
        <dbReference type="EMBL" id="KAJ8009865.1"/>
    </source>
</evidence>
<gene>
    <name evidence="1" type="ORF">DPEC_G00068620</name>
</gene>
<dbReference type="EMBL" id="CM055733">
    <property type="protein sequence ID" value="KAJ8009865.1"/>
    <property type="molecule type" value="Genomic_DNA"/>
</dbReference>